<gene>
    <name evidence="1" type="ORF">FRZ32_01470</name>
</gene>
<dbReference type="AlphaFoldDB" id="A0A5C6TQC5"/>
<protein>
    <submittedName>
        <fullName evidence="1">Uncharacterized protein</fullName>
    </submittedName>
</protein>
<proteinExistence type="predicted"/>
<evidence type="ECO:0000313" key="2">
    <source>
        <dbReference type="Proteomes" id="UP000321249"/>
    </source>
</evidence>
<comment type="caution">
    <text evidence="1">The sequence shown here is derived from an EMBL/GenBank/DDBJ whole genome shotgun (WGS) entry which is preliminary data.</text>
</comment>
<name>A0A5C6TQC5_9SPHN</name>
<organism evidence="1 2">
    <name type="scientific">Allosphingosinicella ginsenosidimutans</name>
    <dbReference type="NCBI Taxonomy" id="1176539"/>
    <lineage>
        <taxon>Bacteria</taxon>
        <taxon>Pseudomonadati</taxon>
        <taxon>Pseudomonadota</taxon>
        <taxon>Alphaproteobacteria</taxon>
        <taxon>Sphingomonadales</taxon>
        <taxon>Sphingomonadaceae</taxon>
        <taxon>Allosphingosinicella</taxon>
    </lineage>
</organism>
<sequence length="74" mass="8084">MGKAVQEHVHLPDRGAAADAADLIARFGIHAADEAAARADRSRDVGNVVHFCRWRQIERMILLLTAGPHGHSLH</sequence>
<evidence type="ECO:0000313" key="1">
    <source>
        <dbReference type="EMBL" id="TXC62439.1"/>
    </source>
</evidence>
<dbReference type="OrthoDB" id="7451367at2"/>
<dbReference type="Proteomes" id="UP000321249">
    <property type="component" value="Unassembled WGS sequence"/>
</dbReference>
<keyword evidence="2" id="KW-1185">Reference proteome</keyword>
<dbReference type="RefSeq" id="WP_147041827.1">
    <property type="nucleotide sequence ID" value="NZ_BAABIR010000001.1"/>
</dbReference>
<reference evidence="1 2" key="1">
    <citation type="journal article" date="2015" name="J. Microbiol.">
        <title>Sphingosinicella ginsenosidimutans sp. nov., with ginsenoside converting activity.</title>
        <authorList>
            <person name="Kim J.K."/>
            <person name="Kang M.S."/>
            <person name="Park S.C."/>
            <person name="Kim K.M."/>
            <person name="Choi K."/>
            <person name="Yoon M.H."/>
            <person name="Im W.T."/>
        </authorList>
    </citation>
    <scope>NUCLEOTIDE SEQUENCE [LARGE SCALE GENOMIC DNA]</scope>
    <source>
        <strain evidence="1 2">BS-11</strain>
    </source>
</reference>
<dbReference type="EMBL" id="VOQQ01000001">
    <property type="protein sequence ID" value="TXC62439.1"/>
    <property type="molecule type" value="Genomic_DNA"/>
</dbReference>
<accession>A0A5C6TQC5</accession>